<dbReference type="GO" id="GO:0019243">
    <property type="term" value="P:methylglyoxal catabolic process to D-lactate via S-lactoyl-glutathione"/>
    <property type="evidence" value="ECO:0007669"/>
    <property type="project" value="UniProtKB-UniRule"/>
</dbReference>
<keyword evidence="5 7" id="KW-0378">Hydrolase</keyword>
<feature type="binding site" evidence="7">
    <location>
        <position position="57"/>
    </location>
    <ligand>
        <name>Zn(2+)</name>
        <dbReference type="ChEBI" id="CHEBI:29105"/>
        <label>2</label>
    </ligand>
</feature>
<reference evidence="9 10" key="1">
    <citation type="journal article" date="2013" name="Antonie Van Leeuwenhoek">
        <title>Echinimonas agarilytica gen. nov., sp. nov., a new gammaproteobacterium isolated from the sea urchin Strongylocentrotus intermedius.</title>
        <authorList>
            <person name="Nedashkovskaya O.I."/>
            <person name="Stenkova A.M."/>
            <person name="Zhukova N.V."/>
            <person name="Van Trappen S."/>
            <person name="Lee J.S."/>
            <person name="Kim S.B."/>
        </authorList>
    </citation>
    <scope>NUCLEOTIDE SEQUENCE [LARGE SCALE GENOMIC DNA]</scope>
    <source>
        <strain evidence="9 10">KMM 6351</strain>
    </source>
</reference>
<evidence type="ECO:0000256" key="2">
    <source>
        <dbReference type="ARBA" id="ARBA00004963"/>
    </source>
</evidence>
<dbReference type="InterPro" id="IPR035680">
    <property type="entry name" value="Clx_II_MBL"/>
</dbReference>
<feature type="binding site" evidence="7">
    <location>
        <position position="54"/>
    </location>
    <ligand>
        <name>Zn(2+)</name>
        <dbReference type="ChEBI" id="CHEBI:29105"/>
        <label>1</label>
    </ligand>
</feature>
<dbReference type="PANTHER" id="PTHR43705">
    <property type="entry name" value="HYDROXYACYLGLUTATHIONE HYDROLASE"/>
    <property type="match status" value="1"/>
</dbReference>
<feature type="binding site" evidence="7">
    <location>
        <position position="52"/>
    </location>
    <ligand>
        <name>Zn(2+)</name>
        <dbReference type="ChEBI" id="CHEBI:29105"/>
        <label>1</label>
    </ligand>
</feature>
<dbReference type="InterPro" id="IPR001279">
    <property type="entry name" value="Metallo-B-lactamas"/>
</dbReference>
<dbReference type="GO" id="GO:0046872">
    <property type="term" value="F:metal ion binding"/>
    <property type="evidence" value="ECO:0007669"/>
    <property type="project" value="UniProtKB-KW"/>
</dbReference>
<dbReference type="SMART" id="SM00849">
    <property type="entry name" value="Lactamase_B"/>
    <property type="match status" value="1"/>
</dbReference>
<dbReference type="HAMAP" id="MF_01374">
    <property type="entry name" value="Glyoxalase_2"/>
    <property type="match status" value="1"/>
</dbReference>
<dbReference type="Pfam" id="PF16123">
    <property type="entry name" value="HAGH_C"/>
    <property type="match status" value="1"/>
</dbReference>
<dbReference type="CDD" id="cd07723">
    <property type="entry name" value="hydroxyacylglutathione_hydrolase_MBL-fold"/>
    <property type="match status" value="1"/>
</dbReference>
<feature type="binding site" evidence="7">
    <location>
        <position position="128"/>
    </location>
    <ligand>
        <name>Zn(2+)</name>
        <dbReference type="ChEBI" id="CHEBI:29105"/>
        <label>1</label>
    </ligand>
</feature>
<keyword evidence="6 7" id="KW-0862">Zinc</keyword>
<feature type="domain" description="Metallo-beta-lactamase" evidence="8">
    <location>
        <begin position="11"/>
        <end position="166"/>
    </location>
</feature>
<gene>
    <name evidence="7 9" type="primary">gloB</name>
    <name evidence="9" type="ORF">NAF29_07515</name>
</gene>
<dbReference type="InterPro" id="IPR050110">
    <property type="entry name" value="Glyoxalase_II_hydrolase"/>
</dbReference>
<proteinExistence type="inferred from homology"/>
<dbReference type="SUPFAM" id="SSF56281">
    <property type="entry name" value="Metallo-hydrolase/oxidoreductase"/>
    <property type="match status" value="1"/>
</dbReference>
<evidence type="ECO:0000256" key="4">
    <source>
        <dbReference type="ARBA" id="ARBA00022723"/>
    </source>
</evidence>
<comment type="similarity">
    <text evidence="3 7">Belongs to the metallo-beta-lactamase superfamily. Glyoxalase II family.</text>
</comment>
<dbReference type="PANTHER" id="PTHR43705:SF1">
    <property type="entry name" value="HYDROXYACYLGLUTATHIONE HYDROLASE GLOB"/>
    <property type="match status" value="1"/>
</dbReference>
<dbReference type="InterPro" id="IPR032282">
    <property type="entry name" value="HAGH_C"/>
</dbReference>
<comment type="subunit">
    <text evidence="7">Monomer.</text>
</comment>
<dbReference type="Proteomes" id="UP001165393">
    <property type="component" value="Unassembled WGS sequence"/>
</dbReference>
<comment type="pathway">
    <text evidence="2 7">Secondary metabolite metabolism; methylglyoxal degradation; (R)-lactate from methylglyoxal: step 2/2.</text>
</comment>
<comment type="caution">
    <text evidence="9">The sequence shown here is derived from an EMBL/GenBank/DDBJ whole genome shotgun (WGS) entry which is preliminary data.</text>
</comment>
<keyword evidence="10" id="KW-1185">Reference proteome</keyword>
<feature type="binding site" evidence="7">
    <location>
        <position position="56"/>
    </location>
    <ligand>
        <name>Zn(2+)</name>
        <dbReference type="ChEBI" id="CHEBI:29105"/>
        <label>2</label>
    </ligand>
</feature>
<comment type="cofactor">
    <cofactor evidence="7">
        <name>Zn(2+)</name>
        <dbReference type="ChEBI" id="CHEBI:29105"/>
    </cofactor>
    <text evidence="7">Binds 2 Zn(2+) ions per subunit.</text>
</comment>
<dbReference type="Gene3D" id="3.60.15.10">
    <property type="entry name" value="Ribonuclease Z/Hydroxyacylglutathione hydrolase-like"/>
    <property type="match status" value="1"/>
</dbReference>
<accession>A0AA41W6D9</accession>
<dbReference type="EC" id="3.1.2.6" evidence="7"/>
<dbReference type="RefSeq" id="WP_251260967.1">
    <property type="nucleotide sequence ID" value="NZ_JAMQGP010000003.1"/>
</dbReference>
<evidence type="ECO:0000256" key="3">
    <source>
        <dbReference type="ARBA" id="ARBA00006759"/>
    </source>
</evidence>
<sequence length="254" mass="28128">MQVAAIPAFNDNYIWAIHDNHHLIVVDPGDAAPVIAFIEQHQLQLTTILVTHHHHDHTGGIQTLCDNYSGITVYGPAEENIPNRHVALTDNAQVKIIAPACEFNVMHIPGHTLGHIAYYGASGLFCGDTLFHAGCGRLFEGSPTQMKASLERLGALPAETLVFCTHEYTLANLTFALAVEPDNADINRTLARCQQLRTEGTPTLPTTIAEQRQINPFLRSAEPTLQHQAEQWAQQPCKTPVEVFTQLRAWKDQF</sequence>
<dbReference type="NCBIfam" id="TIGR03413">
    <property type="entry name" value="GSH_gloB"/>
    <property type="match status" value="1"/>
</dbReference>
<dbReference type="GO" id="GO:0004416">
    <property type="term" value="F:hydroxyacylglutathione hydrolase activity"/>
    <property type="evidence" value="ECO:0007669"/>
    <property type="project" value="UniProtKB-UniRule"/>
</dbReference>
<name>A0AA41W6D9_9GAMM</name>
<comment type="function">
    <text evidence="7">Thiolesterase that catalyzes the hydrolysis of S-D-lactoyl-glutathione to form glutathione and D-lactic acid.</text>
</comment>
<dbReference type="EMBL" id="JAMQGP010000003">
    <property type="protein sequence ID" value="MCM2679518.1"/>
    <property type="molecule type" value="Genomic_DNA"/>
</dbReference>
<evidence type="ECO:0000313" key="9">
    <source>
        <dbReference type="EMBL" id="MCM2679518.1"/>
    </source>
</evidence>
<comment type="catalytic activity">
    <reaction evidence="1 7">
        <text>an S-(2-hydroxyacyl)glutathione + H2O = a 2-hydroxy carboxylate + glutathione + H(+)</text>
        <dbReference type="Rhea" id="RHEA:21864"/>
        <dbReference type="ChEBI" id="CHEBI:15377"/>
        <dbReference type="ChEBI" id="CHEBI:15378"/>
        <dbReference type="ChEBI" id="CHEBI:57925"/>
        <dbReference type="ChEBI" id="CHEBI:58896"/>
        <dbReference type="ChEBI" id="CHEBI:71261"/>
        <dbReference type="EC" id="3.1.2.6"/>
    </reaction>
</comment>
<dbReference type="InterPro" id="IPR017782">
    <property type="entry name" value="Hydroxyacylglutathione_Hdrlase"/>
</dbReference>
<evidence type="ECO:0000256" key="6">
    <source>
        <dbReference type="ARBA" id="ARBA00022833"/>
    </source>
</evidence>
<feature type="binding site" evidence="7">
    <location>
        <position position="111"/>
    </location>
    <ligand>
        <name>Zn(2+)</name>
        <dbReference type="ChEBI" id="CHEBI:29105"/>
        <label>1</label>
    </ligand>
</feature>
<dbReference type="InterPro" id="IPR036866">
    <property type="entry name" value="RibonucZ/Hydroxyglut_hydro"/>
</dbReference>
<evidence type="ECO:0000256" key="1">
    <source>
        <dbReference type="ARBA" id="ARBA00001623"/>
    </source>
</evidence>
<evidence type="ECO:0000256" key="5">
    <source>
        <dbReference type="ARBA" id="ARBA00022801"/>
    </source>
</evidence>
<feature type="binding site" evidence="7">
    <location>
        <position position="166"/>
    </location>
    <ligand>
        <name>Zn(2+)</name>
        <dbReference type="ChEBI" id="CHEBI:29105"/>
        <label>2</label>
    </ligand>
</feature>
<keyword evidence="4 7" id="KW-0479">Metal-binding</keyword>
<organism evidence="9 10">
    <name type="scientific">Echinimonas agarilytica</name>
    <dbReference type="NCBI Taxonomy" id="1215918"/>
    <lineage>
        <taxon>Bacteria</taxon>
        <taxon>Pseudomonadati</taxon>
        <taxon>Pseudomonadota</taxon>
        <taxon>Gammaproteobacteria</taxon>
        <taxon>Alteromonadales</taxon>
        <taxon>Echinimonadaceae</taxon>
        <taxon>Echinimonas</taxon>
    </lineage>
</organism>
<feature type="binding site" evidence="7">
    <location>
        <position position="128"/>
    </location>
    <ligand>
        <name>Zn(2+)</name>
        <dbReference type="ChEBI" id="CHEBI:29105"/>
        <label>2</label>
    </ligand>
</feature>
<evidence type="ECO:0000259" key="8">
    <source>
        <dbReference type="SMART" id="SM00849"/>
    </source>
</evidence>
<dbReference type="AlphaFoldDB" id="A0AA41W6D9"/>
<dbReference type="PIRSF" id="PIRSF005457">
    <property type="entry name" value="Glx"/>
    <property type="match status" value="1"/>
</dbReference>
<protein>
    <recommendedName>
        <fullName evidence="7">Hydroxyacylglutathione hydrolase</fullName>
        <ecNumber evidence="7">3.1.2.6</ecNumber>
    </recommendedName>
    <alternativeName>
        <fullName evidence="7">Glyoxalase II</fullName>
        <shortName evidence="7">Glx II</shortName>
    </alternativeName>
</protein>
<dbReference type="Pfam" id="PF00753">
    <property type="entry name" value="Lactamase_B"/>
    <property type="match status" value="1"/>
</dbReference>
<evidence type="ECO:0000256" key="7">
    <source>
        <dbReference type="HAMAP-Rule" id="MF_01374"/>
    </source>
</evidence>
<evidence type="ECO:0000313" key="10">
    <source>
        <dbReference type="Proteomes" id="UP001165393"/>
    </source>
</evidence>